<dbReference type="Proteomes" id="UP000007813">
    <property type="component" value="Unassembled WGS sequence"/>
</dbReference>
<gene>
    <name evidence="7" type="ORF">HSB1_29570</name>
</gene>
<dbReference type="SMART" id="SM00829">
    <property type="entry name" value="PKS_ER"/>
    <property type="match status" value="1"/>
</dbReference>
<dbReference type="EMBL" id="ALJD01000008">
    <property type="protein sequence ID" value="EJN58479.1"/>
    <property type="molecule type" value="Genomic_DNA"/>
</dbReference>
<name>J3JEM1_9EURY</name>
<proteinExistence type="predicted"/>
<evidence type="ECO:0000259" key="6">
    <source>
        <dbReference type="SMART" id="SM00829"/>
    </source>
</evidence>
<dbReference type="InterPro" id="IPR013154">
    <property type="entry name" value="ADH-like_N"/>
</dbReference>
<keyword evidence="4" id="KW-0521">NADP</keyword>
<evidence type="ECO:0000256" key="5">
    <source>
        <dbReference type="ARBA" id="ARBA00022884"/>
    </source>
</evidence>
<comment type="subcellular location">
    <subcellularLocation>
        <location evidence="1">Cytoplasm</location>
    </subcellularLocation>
</comment>
<evidence type="ECO:0000256" key="2">
    <source>
        <dbReference type="ARBA" id="ARBA00011881"/>
    </source>
</evidence>
<dbReference type="InterPro" id="IPR051603">
    <property type="entry name" value="Zinc-ADH_QOR/CCCR"/>
</dbReference>
<organism evidence="7 8">
    <name type="scientific">Halogranum salarium B-1</name>
    <dbReference type="NCBI Taxonomy" id="1210908"/>
    <lineage>
        <taxon>Archaea</taxon>
        <taxon>Methanobacteriati</taxon>
        <taxon>Methanobacteriota</taxon>
        <taxon>Stenosarchaea group</taxon>
        <taxon>Halobacteria</taxon>
        <taxon>Halobacteriales</taxon>
        <taxon>Haloferacaceae</taxon>
    </lineage>
</organism>
<dbReference type="Pfam" id="PF08240">
    <property type="entry name" value="ADH_N"/>
    <property type="match status" value="1"/>
</dbReference>
<reference evidence="7 8" key="1">
    <citation type="journal article" date="2012" name="J. Bacteriol.">
        <title>Draft Genome Sequence of the Extremely Halophilic Archaeon Halogranum salarium B-1T.</title>
        <authorList>
            <person name="Kim K.K."/>
            <person name="Lee K.C."/>
            <person name="Lee J.S."/>
        </authorList>
    </citation>
    <scope>NUCLEOTIDE SEQUENCE [LARGE SCALE GENOMIC DNA]</scope>
    <source>
        <strain evidence="7 8">B-1</strain>
    </source>
</reference>
<dbReference type="PANTHER" id="PTHR44154">
    <property type="entry name" value="QUINONE OXIDOREDUCTASE"/>
    <property type="match status" value="1"/>
</dbReference>
<dbReference type="GO" id="GO:0003723">
    <property type="term" value="F:RNA binding"/>
    <property type="evidence" value="ECO:0007669"/>
    <property type="project" value="UniProtKB-KW"/>
</dbReference>
<dbReference type="GO" id="GO:0005737">
    <property type="term" value="C:cytoplasm"/>
    <property type="evidence" value="ECO:0007669"/>
    <property type="project" value="UniProtKB-SubCell"/>
</dbReference>
<dbReference type="Pfam" id="PF13602">
    <property type="entry name" value="ADH_zinc_N_2"/>
    <property type="match status" value="1"/>
</dbReference>
<dbReference type="SUPFAM" id="SSF51735">
    <property type="entry name" value="NAD(P)-binding Rossmann-fold domains"/>
    <property type="match status" value="1"/>
</dbReference>
<dbReference type="AlphaFoldDB" id="J3JEM1"/>
<dbReference type="GO" id="GO:0044281">
    <property type="term" value="P:small molecule metabolic process"/>
    <property type="evidence" value="ECO:0007669"/>
    <property type="project" value="UniProtKB-ARBA"/>
</dbReference>
<sequence>MAEQGGEMSSEMSAYVIEEHGDPDVFTEETVEVPEPAADEIRVSVTATSLNPVDYKIRRGDLPDFTPKFPATLHCDVSGVVDAVGDDVERFEPGDEVYGMPGGAGRQGALADFVVGHAGTFAHAPERLPLEEAAALPVVALTAWEMLTDKGEVNIDDDVLVYGASGGVGHVGVQLARWLGGNVVATGSNERKRSLASALGADATVDYTDTDVEEYVETYTDGTGFDTVFDPVGDDHLQTSFEAVRPFGSVVTTESSSTQDVSAMHANSLDLGVVLVILPVILGERQERIGEELADIAALVDDGAIEPHIDEQFGFDEVSEAHRVGEEGDFVGKLLLVNE</sequence>
<dbReference type="InterPro" id="IPR036291">
    <property type="entry name" value="NAD(P)-bd_dom_sf"/>
</dbReference>
<dbReference type="GO" id="GO:0016616">
    <property type="term" value="F:oxidoreductase activity, acting on the CH-OH group of donors, NAD or NADP as acceptor"/>
    <property type="evidence" value="ECO:0007669"/>
    <property type="project" value="UniProtKB-ARBA"/>
</dbReference>
<dbReference type="eggNOG" id="arCOG01458">
    <property type="taxonomic scope" value="Archaea"/>
</dbReference>
<evidence type="ECO:0000256" key="1">
    <source>
        <dbReference type="ARBA" id="ARBA00004496"/>
    </source>
</evidence>
<keyword evidence="5" id="KW-0694">RNA-binding</keyword>
<dbReference type="InterPro" id="IPR002364">
    <property type="entry name" value="Quin_OxRdtase/zeta-crystal_CS"/>
</dbReference>
<dbReference type="Gene3D" id="3.40.50.720">
    <property type="entry name" value="NAD(P)-binding Rossmann-like Domain"/>
    <property type="match status" value="1"/>
</dbReference>
<evidence type="ECO:0000313" key="8">
    <source>
        <dbReference type="Proteomes" id="UP000007813"/>
    </source>
</evidence>
<comment type="caution">
    <text evidence="7">The sequence shown here is derived from an EMBL/GenBank/DDBJ whole genome shotgun (WGS) entry which is preliminary data.</text>
</comment>
<dbReference type="Gene3D" id="3.90.180.10">
    <property type="entry name" value="Medium-chain alcohol dehydrogenases, catalytic domain"/>
    <property type="match status" value="1"/>
</dbReference>
<protein>
    <submittedName>
        <fullName evidence="7">Alcohol dehydrogenase zinc-binding domain protein</fullName>
    </submittedName>
</protein>
<feature type="domain" description="Enoyl reductase (ER)" evidence="6">
    <location>
        <begin position="21"/>
        <end position="336"/>
    </location>
</feature>
<evidence type="ECO:0000256" key="4">
    <source>
        <dbReference type="ARBA" id="ARBA00022857"/>
    </source>
</evidence>
<dbReference type="GO" id="GO:0043168">
    <property type="term" value="F:anion binding"/>
    <property type="evidence" value="ECO:0007669"/>
    <property type="project" value="UniProtKB-ARBA"/>
</dbReference>
<dbReference type="GO" id="GO:0030554">
    <property type="term" value="F:adenyl nucleotide binding"/>
    <property type="evidence" value="ECO:0007669"/>
    <property type="project" value="UniProtKB-ARBA"/>
</dbReference>
<dbReference type="PANTHER" id="PTHR44154:SF1">
    <property type="entry name" value="QUINONE OXIDOREDUCTASE"/>
    <property type="match status" value="1"/>
</dbReference>
<comment type="subunit">
    <text evidence="2">Homotetramer.</text>
</comment>
<dbReference type="InterPro" id="IPR011032">
    <property type="entry name" value="GroES-like_sf"/>
</dbReference>
<dbReference type="PROSITE" id="PS01162">
    <property type="entry name" value="QOR_ZETA_CRYSTAL"/>
    <property type="match status" value="1"/>
</dbReference>
<dbReference type="GO" id="GO:0008270">
    <property type="term" value="F:zinc ion binding"/>
    <property type="evidence" value="ECO:0007669"/>
    <property type="project" value="InterPro"/>
</dbReference>
<accession>J3JEM1</accession>
<evidence type="ECO:0000256" key="3">
    <source>
        <dbReference type="ARBA" id="ARBA00022490"/>
    </source>
</evidence>
<dbReference type="InterPro" id="IPR020843">
    <property type="entry name" value="ER"/>
</dbReference>
<dbReference type="SUPFAM" id="SSF50129">
    <property type="entry name" value="GroES-like"/>
    <property type="match status" value="1"/>
</dbReference>
<dbReference type="PATRIC" id="fig|1210908.3.peg.2835"/>
<keyword evidence="3" id="KW-0963">Cytoplasm</keyword>
<evidence type="ECO:0000313" key="7">
    <source>
        <dbReference type="EMBL" id="EJN58479.1"/>
    </source>
</evidence>